<keyword evidence="5 6" id="KW-0472">Membrane</keyword>
<keyword evidence="2" id="KW-1003">Cell membrane</keyword>
<dbReference type="PROSITE" id="PS50850">
    <property type="entry name" value="MFS"/>
    <property type="match status" value="1"/>
</dbReference>
<dbReference type="InterPro" id="IPR050189">
    <property type="entry name" value="MFS_Efflux_Transporters"/>
</dbReference>
<dbReference type="InterPro" id="IPR011701">
    <property type="entry name" value="MFS"/>
</dbReference>
<dbReference type="RefSeq" id="WP_210435871.1">
    <property type="nucleotide sequence ID" value="NZ_JMPJ01000025.1"/>
</dbReference>
<dbReference type="SUPFAM" id="SSF103473">
    <property type="entry name" value="MFS general substrate transporter"/>
    <property type="match status" value="1"/>
</dbReference>
<keyword evidence="4 6" id="KW-1133">Transmembrane helix</keyword>
<evidence type="ECO:0000256" key="4">
    <source>
        <dbReference type="ARBA" id="ARBA00022989"/>
    </source>
</evidence>
<keyword evidence="9" id="KW-1185">Reference proteome</keyword>
<feature type="transmembrane region" description="Helical" evidence="6">
    <location>
        <begin position="12"/>
        <end position="34"/>
    </location>
</feature>
<evidence type="ECO:0000256" key="3">
    <source>
        <dbReference type="ARBA" id="ARBA00022692"/>
    </source>
</evidence>
<protein>
    <submittedName>
        <fullName evidence="8">Arabinose efflux permease</fullName>
    </submittedName>
</protein>
<feature type="transmembrane region" description="Helical" evidence="6">
    <location>
        <begin position="369"/>
        <end position="390"/>
    </location>
</feature>
<evidence type="ECO:0000259" key="7">
    <source>
        <dbReference type="PROSITE" id="PS50850"/>
    </source>
</evidence>
<dbReference type="GO" id="GO:0005886">
    <property type="term" value="C:plasma membrane"/>
    <property type="evidence" value="ECO:0007669"/>
    <property type="project" value="UniProtKB-SubCell"/>
</dbReference>
<dbReference type="EMBL" id="JMPJ01000025">
    <property type="protein sequence ID" value="KFC84806.1"/>
    <property type="molecule type" value="Genomic_DNA"/>
</dbReference>
<feature type="transmembrane region" description="Helical" evidence="6">
    <location>
        <begin position="86"/>
        <end position="105"/>
    </location>
</feature>
<gene>
    <name evidence="8" type="ORF">GEAM_0680</name>
</gene>
<feature type="transmembrane region" description="Helical" evidence="6">
    <location>
        <begin position="54"/>
        <end position="74"/>
    </location>
</feature>
<name>A0A085GM61_EWIA3</name>
<comment type="caution">
    <text evidence="8">The sequence shown here is derived from an EMBL/GenBank/DDBJ whole genome shotgun (WGS) entry which is preliminary data.</text>
</comment>
<dbReference type="Proteomes" id="UP000028640">
    <property type="component" value="Unassembled WGS sequence"/>
</dbReference>
<evidence type="ECO:0000256" key="5">
    <source>
        <dbReference type="ARBA" id="ARBA00023136"/>
    </source>
</evidence>
<evidence type="ECO:0000256" key="6">
    <source>
        <dbReference type="SAM" id="Phobius"/>
    </source>
</evidence>
<dbReference type="GeneID" id="78379025"/>
<dbReference type="PANTHER" id="PTHR43124:SF5">
    <property type="entry name" value="PURINE RIBONUCLEOSIDE EFFLUX PUMP NEPI"/>
    <property type="match status" value="1"/>
</dbReference>
<feature type="transmembrane region" description="Helical" evidence="6">
    <location>
        <begin position="111"/>
        <end position="132"/>
    </location>
</feature>
<proteinExistence type="predicted"/>
<organism evidence="8 9">
    <name type="scientific">Ewingella americana (strain ATCC 33852 / DSM 4580 / CCUG 14506 / JCM 5911 / LMG 7869 / NCTC 12157 / CDC 1468-78)</name>
    <dbReference type="NCBI Taxonomy" id="910964"/>
    <lineage>
        <taxon>Bacteria</taxon>
        <taxon>Pseudomonadati</taxon>
        <taxon>Pseudomonadota</taxon>
        <taxon>Gammaproteobacteria</taxon>
        <taxon>Enterobacterales</taxon>
        <taxon>Yersiniaceae</taxon>
        <taxon>Ewingella</taxon>
    </lineage>
</organism>
<feature type="transmembrane region" description="Helical" evidence="6">
    <location>
        <begin position="250"/>
        <end position="271"/>
    </location>
</feature>
<feature type="transmembrane region" description="Helical" evidence="6">
    <location>
        <begin position="144"/>
        <end position="163"/>
    </location>
</feature>
<dbReference type="CDD" id="cd17324">
    <property type="entry name" value="MFS_NepI_like"/>
    <property type="match status" value="1"/>
</dbReference>
<dbReference type="eggNOG" id="COG2814">
    <property type="taxonomic scope" value="Bacteria"/>
</dbReference>
<evidence type="ECO:0000313" key="8">
    <source>
        <dbReference type="EMBL" id="KFC84806.1"/>
    </source>
</evidence>
<evidence type="ECO:0000313" key="9">
    <source>
        <dbReference type="Proteomes" id="UP000028640"/>
    </source>
</evidence>
<evidence type="ECO:0000256" key="1">
    <source>
        <dbReference type="ARBA" id="ARBA00004651"/>
    </source>
</evidence>
<reference evidence="8 9" key="1">
    <citation type="submission" date="2014-05" db="EMBL/GenBank/DDBJ databases">
        <title>ATOL: Assembling a taxonomically balanced genome-scale reconstruction of the evolutionary history of the Enterobacteriaceae.</title>
        <authorList>
            <person name="Plunkett G.III."/>
            <person name="Neeno-Eckwall E.C."/>
            <person name="Glasner J.D."/>
            <person name="Perna N.T."/>
        </authorList>
    </citation>
    <scope>NUCLEOTIDE SEQUENCE [LARGE SCALE GENOMIC DNA]</scope>
    <source>
        <strain evidence="8 9">ATCC 33852</strain>
    </source>
</reference>
<dbReference type="InterPro" id="IPR020846">
    <property type="entry name" value="MFS_dom"/>
</dbReference>
<feature type="transmembrane region" description="Helical" evidence="6">
    <location>
        <begin position="175"/>
        <end position="194"/>
    </location>
</feature>
<dbReference type="STRING" id="910964.GEAM_0680"/>
<dbReference type="InterPro" id="IPR036259">
    <property type="entry name" value="MFS_trans_sf"/>
</dbReference>
<dbReference type="Gene3D" id="1.20.1250.20">
    <property type="entry name" value="MFS general substrate transporter like domains"/>
    <property type="match status" value="1"/>
</dbReference>
<dbReference type="AlphaFoldDB" id="A0A085GM61"/>
<evidence type="ECO:0000256" key="2">
    <source>
        <dbReference type="ARBA" id="ARBA00022475"/>
    </source>
</evidence>
<feature type="domain" description="Major facilitator superfamily (MFS) profile" evidence="7">
    <location>
        <begin position="20"/>
        <end position="394"/>
    </location>
</feature>
<feature type="transmembrane region" description="Helical" evidence="6">
    <location>
        <begin position="340"/>
        <end position="363"/>
    </location>
</feature>
<sequence>MNSTSKSTDSQTAIHPAWGAVFAMAMGVFSLVTAEFLPASLLTPMAIGLHMSEGLAGQAVTTTAAVALVTSLLISAATKGIDRKYVLLAFSLLLVVANLFVALANGFTAVLIGRVLLGVALGGFWTMAAATTMRLVPEDKVPRALSIIFSGVSVATIAAAPMGSYFGNLFGWRSVFFAASALGAVTFVAQLLTLPSLPAKGSAGLKTIIDVLRRPAVGIAMVATILVFTGHFIFFTYMRAALEQAAGVGVNTLSAILLGFGVANFFGTALAGRVLEHRLRLMLIAMPALMAVLAALLVLFGSSSVLDFALVALWGMAFGGVPVAWSTWVTRAVPDEAESAGGLIVAAIQLAISLGAAFGGVMFDLNGANGIFSSSAVILLLAMLLIMYSVPAKAPAQGAKAQSFH</sequence>
<keyword evidence="3 6" id="KW-0812">Transmembrane</keyword>
<comment type="subcellular location">
    <subcellularLocation>
        <location evidence="1">Cell membrane</location>
        <topology evidence="1">Multi-pass membrane protein</topology>
    </subcellularLocation>
</comment>
<feature type="transmembrane region" description="Helical" evidence="6">
    <location>
        <begin position="283"/>
        <end position="302"/>
    </location>
</feature>
<accession>A0A085GM61</accession>
<dbReference type="PANTHER" id="PTHR43124">
    <property type="entry name" value="PURINE EFFLUX PUMP PBUE"/>
    <property type="match status" value="1"/>
</dbReference>
<dbReference type="Pfam" id="PF07690">
    <property type="entry name" value="MFS_1"/>
    <property type="match status" value="1"/>
</dbReference>
<feature type="transmembrane region" description="Helical" evidence="6">
    <location>
        <begin position="308"/>
        <end position="328"/>
    </location>
</feature>
<dbReference type="GO" id="GO:0022857">
    <property type="term" value="F:transmembrane transporter activity"/>
    <property type="evidence" value="ECO:0007669"/>
    <property type="project" value="InterPro"/>
</dbReference>
<feature type="transmembrane region" description="Helical" evidence="6">
    <location>
        <begin position="215"/>
        <end position="238"/>
    </location>
</feature>